<accession>A0A9X1SWI7</accession>
<dbReference type="GO" id="GO:0005737">
    <property type="term" value="C:cytoplasm"/>
    <property type="evidence" value="ECO:0007669"/>
    <property type="project" value="TreeGrafter"/>
</dbReference>
<dbReference type="AlphaFoldDB" id="A0A9X1SWI7"/>
<dbReference type="SUPFAM" id="SSF50129">
    <property type="entry name" value="GroES-like"/>
    <property type="match status" value="1"/>
</dbReference>
<evidence type="ECO:0000256" key="1">
    <source>
        <dbReference type="ARBA" id="ARBA00001947"/>
    </source>
</evidence>
<dbReference type="InterPro" id="IPR002328">
    <property type="entry name" value="ADH_Zn_CS"/>
</dbReference>
<keyword evidence="14" id="KW-1185">Reference proteome</keyword>
<organism evidence="13 14">
    <name type="scientific">Kineosporia babensis</name>
    <dbReference type="NCBI Taxonomy" id="499548"/>
    <lineage>
        <taxon>Bacteria</taxon>
        <taxon>Bacillati</taxon>
        <taxon>Actinomycetota</taxon>
        <taxon>Actinomycetes</taxon>
        <taxon>Kineosporiales</taxon>
        <taxon>Kineosporiaceae</taxon>
        <taxon>Kineosporia</taxon>
    </lineage>
</organism>
<dbReference type="GO" id="GO:0004022">
    <property type="term" value="F:alcohol dehydrogenase (NAD+) activity"/>
    <property type="evidence" value="ECO:0007669"/>
    <property type="project" value="UniProtKB-EC"/>
</dbReference>
<evidence type="ECO:0000256" key="9">
    <source>
        <dbReference type="ARBA" id="ARBA00049164"/>
    </source>
</evidence>
<dbReference type="Pfam" id="PF00107">
    <property type="entry name" value="ADH_zinc_N"/>
    <property type="match status" value="1"/>
</dbReference>
<evidence type="ECO:0000313" key="14">
    <source>
        <dbReference type="Proteomes" id="UP001138997"/>
    </source>
</evidence>
<dbReference type="InterPro" id="IPR020843">
    <property type="entry name" value="ER"/>
</dbReference>
<evidence type="ECO:0000313" key="13">
    <source>
        <dbReference type="EMBL" id="MCD5314784.1"/>
    </source>
</evidence>
<evidence type="ECO:0000256" key="8">
    <source>
        <dbReference type="ARBA" id="ARBA00023027"/>
    </source>
</evidence>
<dbReference type="PANTHER" id="PTHR42940:SF7">
    <property type="entry name" value="ALCOHOL DEHYDROGENASE-LIKE N-TERMINAL DOMAIN-CONTAINING PROTEIN"/>
    <property type="match status" value="1"/>
</dbReference>
<keyword evidence="8" id="KW-0520">NAD</keyword>
<comment type="cofactor">
    <cofactor evidence="1 11">
        <name>Zn(2+)</name>
        <dbReference type="ChEBI" id="CHEBI:29105"/>
    </cofactor>
</comment>
<protein>
    <recommendedName>
        <fullName evidence="4">Alcohol dehydrogenase</fullName>
        <ecNumber evidence="3">1.1.1.1</ecNumber>
    </recommendedName>
</protein>
<keyword evidence="6 11" id="KW-0862">Zinc</keyword>
<dbReference type="InterPro" id="IPR013154">
    <property type="entry name" value="ADH-like_N"/>
</dbReference>
<keyword evidence="5 11" id="KW-0479">Metal-binding</keyword>
<evidence type="ECO:0000256" key="6">
    <source>
        <dbReference type="ARBA" id="ARBA00022833"/>
    </source>
</evidence>
<dbReference type="SMART" id="SM00829">
    <property type="entry name" value="PKS_ER"/>
    <property type="match status" value="1"/>
</dbReference>
<proteinExistence type="inferred from homology"/>
<evidence type="ECO:0000256" key="4">
    <source>
        <dbReference type="ARBA" id="ARBA00016352"/>
    </source>
</evidence>
<evidence type="ECO:0000256" key="2">
    <source>
        <dbReference type="ARBA" id="ARBA00008072"/>
    </source>
</evidence>
<reference evidence="13" key="1">
    <citation type="submission" date="2021-11" db="EMBL/GenBank/DDBJ databases">
        <title>Streptomyces corallinus and Kineosporia corallina sp. nov., two new coral-derived marine actinobacteria.</title>
        <authorList>
            <person name="Buangrab K."/>
            <person name="Sutthacheep M."/>
            <person name="Yeemin T."/>
            <person name="Harunari E."/>
            <person name="Igarashi Y."/>
            <person name="Sripreechasak P."/>
            <person name="Kanchanasin P."/>
            <person name="Tanasupawat S."/>
            <person name="Phongsopitanun W."/>
        </authorList>
    </citation>
    <scope>NUCLEOTIDE SEQUENCE</scope>
    <source>
        <strain evidence="13">JCM 31032</strain>
    </source>
</reference>
<dbReference type="FunFam" id="3.40.50.720:FF:000039">
    <property type="entry name" value="Alcohol dehydrogenase AdhP"/>
    <property type="match status" value="1"/>
</dbReference>
<sequence>MSVLRAVEIGEPAGAFRIVEHELPEPAPGHARIAVRAAGICHTDVHFVNHALPGLVAPVVPGHEVAGMVDAVGEGVDQLRWPVGKRVSVGWFGGSCGHCAQCRAGDFISCPALKVPGLSYRGGWASHLVVPVDALAAVPEGLSDVDAAPLGCAGVTTFQALRRSSARAGDLVAVIGVGGLGHLAVQYAVACGFETVAIARGQDKGFLSRDLGAHHYVDSSVVDPAKALQELGGAQVVVGTAHSSQAMAAGLEGLAMGGELLLVGFTPEPMNIPPTSMVPQSRRITGHPSGTAWDIEQTLRFSALSGVRPMTQVMPLDQVDEAWRTMISGAARFRMVLQP</sequence>
<evidence type="ECO:0000259" key="12">
    <source>
        <dbReference type="SMART" id="SM00829"/>
    </source>
</evidence>
<evidence type="ECO:0000256" key="5">
    <source>
        <dbReference type="ARBA" id="ARBA00022723"/>
    </source>
</evidence>
<dbReference type="GO" id="GO:0008270">
    <property type="term" value="F:zinc ion binding"/>
    <property type="evidence" value="ECO:0007669"/>
    <property type="project" value="InterPro"/>
</dbReference>
<evidence type="ECO:0000256" key="11">
    <source>
        <dbReference type="RuleBase" id="RU361277"/>
    </source>
</evidence>
<dbReference type="PANTHER" id="PTHR42940">
    <property type="entry name" value="ALCOHOL DEHYDROGENASE 1-RELATED"/>
    <property type="match status" value="1"/>
</dbReference>
<gene>
    <name evidence="13" type="ORF">LR394_28170</name>
</gene>
<feature type="domain" description="Enoyl reductase (ER)" evidence="12">
    <location>
        <begin position="14"/>
        <end position="337"/>
    </location>
</feature>
<dbReference type="Proteomes" id="UP001138997">
    <property type="component" value="Unassembled WGS sequence"/>
</dbReference>
<dbReference type="InterPro" id="IPR011032">
    <property type="entry name" value="GroES-like_sf"/>
</dbReference>
<comment type="similarity">
    <text evidence="2 11">Belongs to the zinc-containing alcohol dehydrogenase family.</text>
</comment>
<name>A0A9X1SWI7_9ACTN</name>
<evidence type="ECO:0000256" key="3">
    <source>
        <dbReference type="ARBA" id="ARBA00013190"/>
    </source>
</evidence>
<dbReference type="InterPro" id="IPR013149">
    <property type="entry name" value="ADH-like_C"/>
</dbReference>
<comment type="catalytic activity">
    <reaction evidence="9">
        <text>a secondary alcohol + NAD(+) = a ketone + NADH + H(+)</text>
        <dbReference type="Rhea" id="RHEA:10740"/>
        <dbReference type="ChEBI" id="CHEBI:15378"/>
        <dbReference type="ChEBI" id="CHEBI:17087"/>
        <dbReference type="ChEBI" id="CHEBI:35681"/>
        <dbReference type="ChEBI" id="CHEBI:57540"/>
        <dbReference type="ChEBI" id="CHEBI:57945"/>
        <dbReference type="EC" id="1.1.1.1"/>
    </reaction>
</comment>
<dbReference type="Pfam" id="PF08240">
    <property type="entry name" value="ADH_N"/>
    <property type="match status" value="1"/>
</dbReference>
<dbReference type="EC" id="1.1.1.1" evidence="3"/>
<dbReference type="Gene3D" id="3.90.180.10">
    <property type="entry name" value="Medium-chain alcohol dehydrogenases, catalytic domain"/>
    <property type="match status" value="1"/>
</dbReference>
<dbReference type="Gene3D" id="3.40.50.720">
    <property type="entry name" value="NAD(P)-binding Rossmann-like Domain"/>
    <property type="match status" value="1"/>
</dbReference>
<dbReference type="SUPFAM" id="SSF51735">
    <property type="entry name" value="NAD(P)-binding Rossmann-fold domains"/>
    <property type="match status" value="1"/>
</dbReference>
<evidence type="ECO:0000256" key="10">
    <source>
        <dbReference type="ARBA" id="ARBA00049243"/>
    </source>
</evidence>
<dbReference type="PROSITE" id="PS00059">
    <property type="entry name" value="ADH_ZINC"/>
    <property type="match status" value="1"/>
</dbReference>
<dbReference type="EMBL" id="JAJOMB010000018">
    <property type="protein sequence ID" value="MCD5314784.1"/>
    <property type="molecule type" value="Genomic_DNA"/>
</dbReference>
<dbReference type="InterPro" id="IPR036291">
    <property type="entry name" value="NAD(P)-bd_dom_sf"/>
</dbReference>
<keyword evidence="7" id="KW-0560">Oxidoreductase</keyword>
<comment type="catalytic activity">
    <reaction evidence="10">
        <text>a primary alcohol + NAD(+) = an aldehyde + NADH + H(+)</text>
        <dbReference type="Rhea" id="RHEA:10736"/>
        <dbReference type="ChEBI" id="CHEBI:15378"/>
        <dbReference type="ChEBI" id="CHEBI:15734"/>
        <dbReference type="ChEBI" id="CHEBI:17478"/>
        <dbReference type="ChEBI" id="CHEBI:57540"/>
        <dbReference type="ChEBI" id="CHEBI:57945"/>
        <dbReference type="EC" id="1.1.1.1"/>
    </reaction>
</comment>
<comment type="caution">
    <text evidence="13">The sequence shown here is derived from an EMBL/GenBank/DDBJ whole genome shotgun (WGS) entry which is preliminary data.</text>
</comment>
<evidence type="ECO:0000256" key="7">
    <source>
        <dbReference type="ARBA" id="ARBA00023002"/>
    </source>
</evidence>
<dbReference type="RefSeq" id="WP_231447588.1">
    <property type="nucleotide sequence ID" value="NZ_JAJOMB010000018.1"/>
</dbReference>